<dbReference type="InterPro" id="IPR015943">
    <property type="entry name" value="WD40/YVTN_repeat-like_dom_sf"/>
</dbReference>
<gene>
    <name evidence="3" type="ORF">P0M35_00190</name>
</gene>
<feature type="domain" description="Secretion system C-terminal sorting" evidence="2">
    <location>
        <begin position="611"/>
        <end position="678"/>
    </location>
</feature>
<keyword evidence="4" id="KW-1185">Reference proteome</keyword>
<evidence type="ECO:0000313" key="3">
    <source>
        <dbReference type="EMBL" id="MDF1610557.1"/>
    </source>
</evidence>
<evidence type="ECO:0000259" key="2">
    <source>
        <dbReference type="Pfam" id="PF18962"/>
    </source>
</evidence>
<sequence length="699" mass="77979">MKGYKYIKVITNGLFVCLLILNTKIAAQKVSDLKIDFGTTPSAILPLDVALKHRFTVKNTGNAELVVDLRTRVVDTNQEAPTFPQPPTLYFAPQEEISVAVILDAAIGNLNQLPVGDHTRTVEYKFINRSNTNDTLKVSNTYQIKVLDKTKITGSFQIFGKVVDQNGAGIANAQLNLETGTDFSLPDGSRNDGTFQYNVPTHSKWMLKASKQGYSDAYAFIEPGNSGPYQLKLMPAPSVTVQFQQTKTVNVDFGFWQGDVSSDEQYVLLTQGMEIWQNENLRPLAKLFLYKVDGTKVWEYAMGYDSWGLSMSGDRAFVAYAQKHPTQPEIGLLDGMTGTPIWKKKLDLQNFPTGSIYMGHNSNEIRISNTKQFVSVGTGEGDFYLLRLSDGQLLWRKFLKGQVRNSQFSSDDQYVYVGSDPWLVKLKTSDGSEVWRSYISSWPLHYGLKISPDGNLIASMVKSGEVTVIRTNDGEKVWSYDQGVIGQWLDFSADGKLLASAAFGGTWIFDALTGKPLWRSKGTKAGYFTDKYLLLFNEIYTLDGTRIYILPDNNIGGQFAFMNKDASRVVLAAGQMYTPGIGISFFNGSIISSVEDNIEQLPSTFALGQNYPNPFNPETVISYQLSAFSKVSLKIYDILGREVATLVNEYQQPGIYNSKFSIRNYQLTSGVYFYTLKAIPQSGGQAGYYFQTKKMIILK</sequence>
<dbReference type="AlphaFoldDB" id="A0AAE3NXI8"/>
<dbReference type="InterPro" id="IPR011047">
    <property type="entry name" value="Quinoprotein_ADH-like_sf"/>
</dbReference>
<dbReference type="Proteomes" id="UP001221302">
    <property type="component" value="Unassembled WGS sequence"/>
</dbReference>
<dbReference type="Gene3D" id="2.60.40.1120">
    <property type="entry name" value="Carboxypeptidase-like, regulatory domain"/>
    <property type="match status" value="1"/>
</dbReference>
<dbReference type="PANTHER" id="PTHR34512">
    <property type="entry name" value="CELL SURFACE PROTEIN"/>
    <property type="match status" value="1"/>
</dbReference>
<feature type="domain" description="Pyrrolo-quinoline quinone repeat" evidence="1">
    <location>
        <begin position="330"/>
        <end position="481"/>
    </location>
</feature>
<dbReference type="SUPFAM" id="SSF50998">
    <property type="entry name" value="Quinoprotein alcohol dehydrogenase-like"/>
    <property type="match status" value="1"/>
</dbReference>
<dbReference type="InterPro" id="IPR026444">
    <property type="entry name" value="Secre_tail"/>
</dbReference>
<evidence type="ECO:0000313" key="4">
    <source>
        <dbReference type="Proteomes" id="UP001221302"/>
    </source>
</evidence>
<protein>
    <submittedName>
        <fullName evidence="3">PQQ-binding-like beta-propeller repeat protein</fullName>
    </submittedName>
</protein>
<organism evidence="3 4">
    <name type="scientific">Stygiobacter electus</name>
    <dbReference type="NCBI Taxonomy" id="3032292"/>
    <lineage>
        <taxon>Bacteria</taxon>
        <taxon>Pseudomonadati</taxon>
        <taxon>Ignavibacteriota</taxon>
        <taxon>Ignavibacteria</taxon>
        <taxon>Ignavibacteriales</taxon>
        <taxon>Melioribacteraceae</taxon>
        <taxon>Stygiobacter</taxon>
    </lineage>
</organism>
<dbReference type="NCBIfam" id="TIGR04183">
    <property type="entry name" value="Por_Secre_tail"/>
    <property type="match status" value="1"/>
</dbReference>
<dbReference type="RefSeq" id="WP_321534322.1">
    <property type="nucleotide sequence ID" value="NZ_JARGDL010000001.1"/>
</dbReference>
<name>A0AAE3NXI8_9BACT</name>
<dbReference type="Pfam" id="PF13360">
    <property type="entry name" value="PQQ_2"/>
    <property type="match status" value="1"/>
</dbReference>
<accession>A0AAE3NXI8</accession>
<dbReference type="Gene3D" id="2.130.10.10">
    <property type="entry name" value="YVTN repeat-like/Quinoprotein amine dehydrogenase"/>
    <property type="match status" value="1"/>
</dbReference>
<dbReference type="Gene3D" id="2.60.40.4070">
    <property type="match status" value="1"/>
</dbReference>
<proteinExistence type="predicted"/>
<dbReference type="EMBL" id="JARGDL010000001">
    <property type="protein sequence ID" value="MDF1610557.1"/>
    <property type="molecule type" value="Genomic_DNA"/>
</dbReference>
<dbReference type="InterPro" id="IPR002372">
    <property type="entry name" value="PQQ_rpt_dom"/>
</dbReference>
<evidence type="ECO:0000259" key="1">
    <source>
        <dbReference type="Pfam" id="PF13360"/>
    </source>
</evidence>
<dbReference type="Pfam" id="PF18962">
    <property type="entry name" value="Por_Secre_tail"/>
    <property type="match status" value="1"/>
</dbReference>
<comment type="caution">
    <text evidence="3">The sequence shown here is derived from an EMBL/GenBank/DDBJ whole genome shotgun (WGS) entry which is preliminary data.</text>
</comment>
<dbReference type="PANTHER" id="PTHR34512:SF30">
    <property type="entry name" value="OUTER MEMBRANE PROTEIN ASSEMBLY FACTOR BAMB"/>
    <property type="match status" value="1"/>
</dbReference>
<reference evidence="3" key="1">
    <citation type="submission" date="2023-03" db="EMBL/GenBank/DDBJ databases">
        <title>Stygiobacter electus gen. nov., sp. nov., facultatively anaerobic thermotolerant bacterium of the class Ignavibacteria from a well of Yessentuki mineral water deposit.</title>
        <authorList>
            <person name="Podosokorskaya O.A."/>
            <person name="Elcheninov A.G."/>
            <person name="Petrova N.F."/>
            <person name="Zavarzina D.G."/>
            <person name="Kublanov I.V."/>
            <person name="Merkel A.Y."/>
        </authorList>
    </citation>
    <scope>NUCLEOTIDE SEQUENCE</scope>
    <source>
        <strain evidence="3">09-Me</strain>
    </source>
</reference>